<dbReference type="EMBL" id="JARKIB010000055">
    <property type="protein sequence ID" value="KAJ7753534.1"/>
    <property type="molecule type" value="Genomic_DNA"/>
</dbReference>
<protein>
    <submittedName>
        <fullName evidence="1">Uncharacterized protein</fullName>
    </submittedName>
</protein>
<comment type="caution">
    <text evidence="1">The sequence shown here is derived from an EMBL/GenBank/DDBJ whole genome shotgun (WGS) entry which is preliminary data.</text>
</comment>
<keyword evidence="2" id="KW-1185">Reference proteome</keyword>
<evidence type="ECO:0000313" key="2">
    <source>
        <dbReference type="Proteomes" id="UP001215598"/>
    </source>
</evidence>
<dbReference type="AlphaFoldDB" id="A0AAD7NAE9"/>
<gene>
    <name evidence="1" type="ORF">B0H16DRAFT_1316943</name>
</gene>
<name>A0AAD7NAE9_9AGAR</name>
<dbReference type="Proteomes" id="UP001215598">
    <property type="component" value="Unassembled WGS sequence"/>
</dbReference>
<sequence>MLRKKVPLPRSALRLGPHVIESAESVKLLGLHLDRELRWHQQEAAVLAKGHTWLSQVARIARASRGIGARNMRRLYLAVCVPRMLYAADVFLAPPPSTRKLFLHGKKPQERGFMKTLRTIQRRAALAITGALSSTPTDVLDVYANLLPVAHLVDKVRFGAALRLATLAPPHPLYEAVHDAA</sequence>
<evidence type="ECO:0000313" key="1">
    <source>
        <dbReference type="EMBL" id="KAJ7753534.1"/>
    </source>
</evidence>
<proteinExistence type="predicted"/>
<reference evidence="1" key="1">
    <citation type="submission" date="2023-03" db="EMBL/GenBank/DDBJ databases">
        <title>Massive genome expansion in bonnet fungi (Mycena s.s.) driven by repeated elements and novel gene families across ecological guilds.</title>
        <authorList>
            <consortium name="Lawrence Berkeley National Laboratory"/>
            <person name="Harder C.B."/>
            <person name="Miyauchi S."/>
            <person name="Viragh M."/>
            <person name="Kuo A."/>
            <person name="Thoen E."/>
            <person name="Andreopoulos B."/>
            <person name="Lu D."/>
            <person name="Skrede I."/>
            <person name="Drula E."/>
            <person name="Henrissat B."/>
            <person name="Morin E."/>
            <person name="Kohler A."/>
            <person name="Barry K."/>
            <person name="LaButti K."/>
            <person name="Morin E."/>
            <person name="Salamov A."/>
            <person name="Lipzen A."/>
            <person name="Mereny Z."/>
            <person name="Hegedus B."/>
            <person name="Baldrian P."/>
            <person name="Stursova M."/>
            <person name="Weitz H."/>
            <person name="Taylor A."/>
            <person name="Grigoriev I.V."/>
            <person name="Nagy L.G."/>
            <person name="Martin F."/>
            <person name="Kauserud H."/>
        </authorList>
    </citation>
    <scope>NUCLEOTIDE SEQUENCE</scope>
    <source>
        <strain evidence="1">CBHHK182m</strain>
    </source>
</reference>
<accession>A0AAD7NAE9</accession>
<organism evidence="1 2">
    <name type="scientific">Mycena metata</name>
    <dbReference type="NCBI Taxonomy" id="1033252"/>
    <lineage>
        <taxon>Eukaryota</taxon>
        <taxon>Fungi</taxon>
        <taxon>Dikarya</taxon>
        <taxon>Basidiomycota</taxon>
        <taxon>Agaricomycotina</taxon>
        <taxon>Agaricomycetes</taxon>
        <taxon>Agaricomycetidae</taxon>
        <taxon>Agaricales</taxon>
        <taxon>Marasmiineae</taxon>
        <taxon>Mycenaceae</taxon>
        <taxon>Mycena</taxon>
    </lineage>
</organism>
<feature type="non-terminal residue" evidence="1">
    <location>
        <position position="181"/>
    </location>
</feature>